<reference evidence="2" key="1">
    <citation type="submission" date="2021-02" db="EMBL/GenBank/DDBJ databases">
        <authorList>
            <person name="Dougan E. K."/>
            <person name="Rhodes N."/>
            <person name="Thang M."/>
            <person name="Chan C."/>
        </authorList>
    </citation>
    <scope>NUCLEOTIDE SEQUENCE</scope>
</reference>
<feature type="region of interest" description="Disordered" evidence="1">
    <location>
        <begin position="47"/>
        <end position="69"/>
    </location>
</feature>
<dbReference type="AlphaFoldDB" id="A0A813JCJ6"/>
<organism evidence="2 3">
    <name type="scientific">Polarella glacialis</name>
    <name type="common">Dinoflagellate</name>
    <dbReference type="NCBI Taxonomy" id="89957"/>
    <lineage>
        <taxon>Eukaryota</taxon>
        <taxon>Sar</taxon>
        <taxon>Alveolata</taxon>
        <taxon>Dinophyceae</taxon>
        <taxon>Suessiales</taxon>
        <taxon>Suessiaceae</taxon>
        <taxon>Polarella</taxon>
    </lineage>
</organism>
<gene>
    <name evidence="2" type="ORF">PGLA2088_LOCUS18463</name>
</gene>
<protein>
    <submittedName>
        <fullName evidence="2">Uncharacterized protein</fullName>
    </submittedName>
</protein>
<feature type="compositionally biased region" description="Low complexity" evidence="1">
    <location>
        <begin position="56"/>
        <end position="69"/>
    </location>
</feature>
<evidence type="ECO:0000313" key="3">
    <source>
        <dbReference type="Proteomes" id="UP000626109"/>
    </source>
</evidence>
<name>A0A813JCJ6_POLGL</name>
<proteinExistence type="predicted"/>
<dbReference type="Proteomes" id="UP000626109">
    <property type="component" value="Unassembled WGS sequence"/>
</dbReference>
<dbReference type="EMBL" id="CAJNNW010024587">
    <property type="protein sequence ID" value="CAE8673282.1"/>
    <property type="molecule type" value="Genomic_DNA"/>
</dbReference>
<comment type="caution">
    <text evidence="2">The sequence shown here is derived from an EMBL/GenBank/DDBJ whole genome shotgun (WGS) entry which is preliminary data.</text>
</comment>
<evidence type="ECO:0000313" key="2">
    <source>
        <dbReference type="EMBL" id="CAE8673282.1"/>
    </source>
</evidence>
<feature type="non-terminal residue" evidence="2">
    <location>
        <position position="137"/>
    </location>
</feature>
<sequence length="137" mass="14191">DGDLVALLPTRRSEGRSIRLGLSDFSPECGGEAIDRLSVVTTASSLSEGVGTLPNSSASAASSSGSILSSYSRPRADVGSYAANLIAETQHHRAVGRAEGAQSGKDDDWELLFALRGLAEELGREMGGEEQGAGRKV</sequence>
<accession>A0A813JCJ6</accession>
<evidence type="ECO:0000256" key="1">
    <source>
        <dbReference type="SAM" id="MobiDB-lite"/>
    </source>
</evidence>